<dbReference type="Pfam" id="PF17768">
    <property type="entry name" value="RecJ_OB"/>
    <property type="match status" value="1"/>
</dbReference>
<dbReference type="GO" id="GO:0008409">
    <property type="term" value="F:5'-3' exonuclease activity"/>
    <property type="evidence" value="ECO:0007669"/>
    <property type="project" value="InterPro"/>
</dbReference>
<comment type="similarity">
    <text evidence="1">Belongs to the RecJ family.</text>
</comment>
<dbReference type="GO" id="GO:0003676">
    <property type="term" value="F:nucleic acid binding"/>
    <property type="evidence" value="ECO:0007669"/>
    <property type="project" value="InterPro"/>
</dbReference>
<dbReference type="InterPro" id="IPR041122">
    <property type="entry name" value="RecJ_OB"/>
</dbReference>
<dbReference type="Pfam" id="PF02272">
    <property type="entry name" value="DHHA1"/>
    <property type="match status" value="1"/>
</dbReference>
<dbReference type="GO" id="GO:0006281">
    <property type="term" value="P:DNA repair"/>
    <property type="evidence" value="ECO:0007669"/>
    <property type="project" value="InterPro"/>
</dbReference>
<evidence type="ECO:0000256" key="3">
    <source>
        <dbReference type="ARBA" id="ARBA00022722"/>
    </source>
</evidence>
<keyword evidence="10" id="KW-1185">Reference proteome</keyword>
<dbReference type="EMBL" id="CP002868">
    <property type="protein sequence ID" value="AEJ20099.1"/>
    <property type="molecule type" value="Genomic_DNA"/>
</dbReference>
<feature type="domain" description="DHHA1" evidence="7">
    <location>
        <begin position="486"/>
        <end position="578"/>
    </location>
</feature>
<dbReference type="HOGENOM" id="CLU_009736_5_2_12"/>
<gene>
    <name evidence="9" type="ordered locus">Spica_1970</name>
</gene>
<feature type="domain" description="DDH" evidence="6">
    <location>
        <begin position="77"/>
        <end position="206"/>
    </location>
</feature>
<evidence type="ECO:0000256" key="1">
    <source>
        <dbReference type="ARBA" id="ARBA00005915"/>
    </source>
</evidence>
<dbReference type="InterPro" id="IPR051673">
    <property type="entry name" value="SSDNA_exonuclease_RecJ"/>
</dbReference>
<evidence type="ECO:0000259" key="6">
    <source>
        <dbReference type="Pfam" id="PF01368"/>
    </source>
</evidence>
<dbReference type="InterPro" id="IPR001667">
    <property type="entry name" value="DDH_dom"/>
</dbReference>
<evidence type="ECO:0000256" key="5">
    <source>
        <dbReference type="ARBA" id="ARBA00022839"/>
    </source>
</evidence>
<dbReference type="Gene3D" id="2.40.50.460">
    <property type="match status" value="1"/>
</dbReference>
<evidence type="ECO:0000313" key="10">
    <source>
        <dbReference type="Proteomes" id="UP000000503"/>
    </source>
</evidence>
<proteinExistence type="inferred from homology"/>
<evidence type="ECO:0000256" key="4">
    <source>
        <dbReference type="ARBA" id="ARBA00022801"/>
    </source>
</evidence>
<name>F8EXT5_GRAC1</name>
<dbReference type="PANTHER" id="PTHR30255">
    <property type="entry name" value="SINGLE-STRANDED-DNA-SPECIFIC EXONUCLEASE RECJ"/>
    <property type="match status" value="1"/>
</dbReference>
<dbReference type="InterPro" id="IPR004610">
    <property type="entry name" value="RecJ"/>
</dbReference>
<organism evidence="9 10">
    <name type="scientific">Gracilinema caldarium (strain ATCC 51460 / DSM 7334 / H1)</name>
    <name type="common">Treponema caldarium</name>
    <dbReference type="NCBI Taxonomy" id="744872"/>
    <lineage>
        <taxon>Bacteria</taxon>
        <taxon>Pseudomonadati</taxon>
        <taxon>Spirochaetota</taxon>
        <taxon>Spirochaetia</taxon>
        <taxon>Spirochaetales</taxon>
        <taxon>Breznakiellaceae</taxon>
        <taxon>Gracilinema</taxon>
    </lineage>
</organism>
<dbReference type="Pfam" id="PF01368">
    <property type="entry name" value="DHH"/>
    <property type="match status" value="1"/>
</dbReference>
<dbReference type="Proteomes" id="UP000000503">
    <property type="component" value="Chromosome"/>
</dbReference>
<dbReference type="OrthoDB" id="9809852at2"/>
<protein>
    <recommendedName>
        <fullName evidence="2">Single-stranded-DNA-specific exonuclease RecJ</fullName>
    </recommendedName>
</protein>
<dbReference type="eggNOG" id="COG0608">
    <property type="taxonomic scope" value="Bacteria"/>
</dbReference>
<accession>F8EXT5</accession>
<dbReference type="PANTHER" id="PTHR30255:SF2">
    <property type="entry name" value="SINGLE-STRANDED-DNA-SPECIFIC EXONUCLEASE RECJ"/>
    <property type="match status" value="1"/>
</dbReference>
<keyword evidence="4" id="KW-0378">Hydrolase</keyword>
<feature type="domain" description="RecJ OB" evidence="8">
    <location>
        <begin position="595"/>
        <end position="703"/>
    </location>
</feature>
<evidence type="ECO:0000256" key="2">
    <source>
        <dbReference type="ARBA" id="ARBA00019841"/>
    </source>
</evidence>
<reference evidence="10" key="1">
    <citation type="journal article" date="2013" name="Stand. Genomic Sci.">
        <title>Genome sequence of the thermophilic fresh-water bacterium Spirochaeta caldaria type strain (H1(T)), reclassification of Spirochaeta caldaria, Spirochaeta stenostrepta, and Spirochaeta zuelzerae in the genus Treponema as Treponema caldaria comb. nov., Treponema stenostrepta comb. nov., and Treponema zuelzerae comb. nov., and emendation of the genus Treponema.</title>
        <authorList>
            <person name="Abt B."/>
            <person name="Goker M."/>
            <person name="Scheuner C."/>
            <person name="Han C."/>
            <person name="Lu M."/>
            <person name="Misra M."/>
            <person name="Lapidus A."/>
            <person name="Nolan M."/>
            <person name="Lucas S."/>
            <person name="Hammon N."/>
            <person name="Deshpande S."/>
            <person name="Cheng J.F."/>
            <person name="Tapia R."/>
            <person name="Goodwin L.A."/>
            <person name="Pitluck S."/>
            <person name="Liolios K."/>
            <person name="Pagani I."/>
            <person name="Ivanova N."/>
            <person name="Mavromatis K."/>
            <person name="Mikhailova N."/>
            <person name="Huntemann M."/>
            <person name="Pati A."/>
            <person name="Chen A."/>
            <person name="Palaniappan K."/>
            <person name="Land M."/>
            <person name="Hauser L."/>
            <person name="Jeffries C.D."/>
            <person name="Rohde M."/>
            <person name="Spring S."/>
            <person name="Gronow S."/>
            <person name="Detter J.C."/>
            <person name="Bristow J."/>
            <person name="Eisen J.A."/>
            <person name="Markowitz V."/>
            <person name="Hugenholtz P."/>
            <person name="Kyrpides N.C."/>
            <person name="Woyke T."/>
            <person name="Klenk H.P."/>
        </authorList>
    </citation>
    <scope>NUCLEOTIDE SEQUENCE</scope>
    <source>
        <strain evidence="10">ATCC 51460 / DSM 7334 / H1</strain>
    </source>
</reference>
<dbReference type="InterPro" id="IPR038763">
    <property type="entry name" value="DHH_sf"/>
</dbReference>
<dbReference type="STRING" id="744872.Spica_1970"/>
<keyword evidence="5 9" id="KW-0269">Exonuclease</keyword>
<dbReference type="InterPro" id="IPR003156">
    <property type="entry name" value="DHHA1_dom"/>
</dbReference>
<keyword evidence="3" id="KW-0540">Nuclease</keyword>
<evidence type="ECO:0000259" key="8">
    <source>
        <dbReference type="Pfam" id="PF17768"/>
    </source>
</evidence>
<dbReference type="GO" id="GO:0006310">
    <property type="term" value="P:DNA recombination"/>
    <property type="evidence" value="ECO:0007669"/>
    <property type="project" value="InterPro"/>
</dbReference>
<dbReference type="KEGG" id="scd:Spica_1970"/>
<evidence type="ECO:0000259" key="7">
    <source>
        <dbReference type="Pfam" id="PF02272"/>
    </source>
</evidence>
<dbReference type="SUPFAM" id="SSF64182">
    <property type="entry name" value="DHH phosphoesterases"/>
    <property type="match status" value="2"/>
</dbReference>
<sequence>MNWEKKEISADQVKDIANRYGCDLLTASILVRRDITSGEAVRYFLESDVRHLRNPFLLSGMEDAVERILAAKEEGERVLVFGDRDVDGITSTSLLVRHLKQLGIDVRWQVPQGDDAYGLSVEAVQQFAADYGTLIITVDCGISNIEEIRAALDLGIDVIVVDHHNPQEVLPEAYVIINPKLKNSPYPFRDLCGCGVTYKLVSALRFAQKSELFGQNICLLTTRPTNDAFVVEAVQLRNLVEVGRLTETIIPGMVHLEQTRLLPFLKDQQIFTWDGALQKKAFAKMFGTAIEVYMLDIAPEIGKVLPAVAGKSLLRIKELSRIAKYAEKSATELDVFINLFVSFVQKKEAWYGEEDQQDLQLAALGTIADLMPLRDENRIIVRSGLAAMETKARSGVSDLLFKQGLAGRHLNATDLAWQLCPVINAAGRMGKPDRAVRLLLEDDPVTREALANEVLEMNESRKKLGTDIWNIVEPMAQASLEAYSNNLAIAFGPEIHRGVTGIMASKMVNRFKVPSLVVAFNGENTVTGSLRSSRGYDLRSLLEQCSDLFLDWGGHDFAAGFSMHKSNWEAFLERLKLIAAAMELGDSEDEELIQIDAELPLKYMTADLLKLVDLFEPYGEDNNPLTFMAKKVKIIDISLMGKNEAKHVKLTIDTGTYKWPAVYWQAAEKVKREFDLNDMVDMVFRVNRNYFNGNETPQLIIRDIKRTGTWEEEQAL</sequence>
<dbReference type="Gene3D" id="3.90.1640.30">
    <property type="match status" value="2"/>
</dbReference>
<evidence type="ECO:0000313" key="9">
    <source>
        <dbReference type="EMBL" id="AEJ20099.1"/>
    </source>
</evidence>
<dbReference type="NCBIfam" id="TIGR00644">
    <property type="entry name" value="recJ"/>
    <property type="match status" value="1"/>
</dbReference>
<dbReference type="RefSeq" id="WP_013969389.1">
    <property type="nucleotide sequence ID" value="NC_015732.1"/>
</dbReference>
<dbReference type="AlphaFoldDB" id="F8EXT5"/>